<evidence type="ECO:0000256" key="1">
    <source>
        <dbReference type="SAM" id="MobiDB-lite"/>
    </source>
</evidence>
<dbReference type="EMBL" id="KV417566">
    <property type="protein sequence ID" value="KZP19127.1"/>
    <property type="molecule type" value="Genomic_DNA"/>
</dbReference>
<reference evidence="2 3" key="1">
    <citation type="journal article" date="2016" name="Mol. Biol. Evol.">
        <title>Comparative Genomics of Early-Diverging Mushroom-Forming Fungi Provides Insights into the Origins of Lignocellulose Decay Capabilities.</title>
        <authorList>
            <person name="Nagy L.G."/>
            <person name="Riley R."/>
            <person name="Tritt A."/>
            <person name="Adam C."/>
            <person name="Daum C."/>
            <person name="Floudas D."/>
            <person name="Sun H."/>
            <person name="Yadav J.S."/>
            <person name="Pangilinan J."/>
            <person name="Larsson K.H."/>
            <person name="Matsuura K."/>
            <person name="Barry K."/>
            <person name="Labutti K."/>
            <person name="Kuo R."/>
            <person name="Ohm R.A."/>
            <person name="Bhattacharya S.S."/>
            <person name="Shirouzu T."/>
            <person name="Yoshinaga Y."/>
            <person name="Martin F.M."/>
            <person name="Grigoriev I.V."/>
            <person name="Hibbett D.S."/>
        </authorList>
    </citation>
    <scope>NUCLEOTIDE SEQUENCE [LARGE SCALE GENOMIC DNA]</scope>
    <source>
        <strain evidence="2 3">CBS 109695</strain>
    </source>
</reference>
<feature type="region of interest" description="Disordered" evidence="1">
    <location>
        <begin position="148"/>
        <end position="176"/>
    </location>
</feature>
<feature type="region of interest" description="Disordered" evidence="1">
    <location>
        <begin position="202"/>
        <end position="252"/>
    </location>
</feature>
<dbReference type="Proteomes" id="UP000076532">
    <property type="component" value="Unassembled WGS sequence"/>
</dbReference>
<sequence>MWKDGSMEYTEWVWTTSQTVYLLQPSPTVGQINDLPKRDIADGEHIDPEVCSSLRPTCCPHLLQTPGVGYDGLRAIYKCFVAVEQATTLALPHTQCRLCPSRVCGSPHVLAPRASFLHNTALDEQSRKFLVRAGRTVARDQGTRWTYSRAKPPRLPSRHARVKPCPSAQLPSSHEASTRAKAQCTPSFHGLHTRLVSLVGPPRGRKTSTHAQPSCLNQPSALPRSRCARRATMSAQLPRPHQPSARTQPSTRTQYSCNAHQSATRAQLPCPHQPSVHPQASTCTLLALSHPPNLPNAQLPFPLQQPCFSQVHPCTQRECSRGIPRRASDYVYAWPPHYCVTFTCAPNVQSPETT</sequence>
<name>A0A166HQL2_9AGAM</name>
<gene>
    <name evidence="2" type="ORF">FIBSPDRAFT_892933</name>
</gene>
<evidence type="ECO:0000313" key="2">
    <source>
        <dbReference type="EMBL" id="KZP19127.1"/>
    </source>
</evidence>
<dbReference type="AlphaFoldDB" id="A0A166HQL2"/>
<protein>
    <submittedName>
        <fullName evidence="2">Uncharacterized protein</fullName>
    </submittedName>
</protein>
<organism evidence="2 3">
    <name type="scientific">Athelia psychrophila</name>
    <dbReference type="NCBI Taxonomy" id="1759441"/>
    <lineage>
        <taxon>Eukaryota</taxon>
        <taxon>Fungi</taxon>
        <taxon>Dikarya</taxon>
        <taxon>Basidiomycota</taxon>
        <taxon>Agaricomycotina</taxon>
        <taxon>Agaricomycetes</taxon>
        <taxon>Agaricomycetidae</taxon>
        <taxon>Atheliales</taxon>
        <taxon>Atheliaceae</taxon>
        <taxon>Athelia</taxon>
    </lineage>
</organism>
<keyword evidence="3" id="KW-1185">Reference proteome</keyword>
<evidence type="ECO:0000313" key="3">
    <source>
        <dbReference type="Proteomes" id="UP000076532"/>
    </source>
</evidence>
<proteinExistence type="predicted"/>
<feature type="compositionally biased region" description="Polar residues" evidence="1">
    <location>
        <begin position="209"/>
        <end position="220"/>
    </location>
</feature>
<accession>A0A166HQL2</accession>